<organism evidence="2 3">
    <name type="scientific">Portunus trituberculatus</name>
    <name type="common">Swimming crab</name>
    <name type="synonym">Neptunus trituberculatus</name>
    <dbReference type="NCBI Taxonomy" id="210409"/>
    <lineage>
        <taxon>Eukaryota</taxon>
        <taxon>Metazoa</taxon>
        <taxon>Ecdysozoa</taxon>
        <taxon>Arthropoda</taxon>
        <taxon>Crustacea</taxon>
        <taxon>Multicrustacea</taxon>
        <taxon>Malacostraca</taxon>
        <taxon>Eumalacostraca</taxon>
        <taxon>Eucarida</taxon>
        <taxon>Decapoda</taxon>
        <taxon>Pleocyemata</taxon>
        <taxon>Brachyura</taxon>
        <taxon>Eubrachyura</taxon>
        <taxon>Portunoidea</taxon>
        <taxon>Portunidae</taxon>
        <taxon>Portuninae</taxon>
        <taxon>Portunus</taxon>
    </lineage>
</organism>
<dbReference type="Proteomes" id="UP000324222">
    <property type="component" value="Unassembled WGS sequence"/>
</dbReference>
<evidence type="ECO:0000313" key="3">
    <source>
        <dbReference type="Proteomes" id="UP000324222"/>
    </source>
</evidence>
<protein>
    <submittedName>
        <fullName evidence="2">Uncharacterized protein</fullName>
    </submittedName>
</protein>
<gene>
    <name evidence="2" type="ORF">E2C01_048285</name>
</gene>
<evidence type="ECO:0000313" key="2">
    <source>
        <dbReference type="EMBL" id="MPC54374.1"/>
    </source>
</evidence>
<feature type="compositionally biased region" description="Basic and acidic residues" evidence="1">
    <location>
        <begin position="46"/>
        <end position="62"/>
    </location>
</feature>
<proteinExistence type="predicted"/>
<evidence type="ECO:0000256" key="1">
    <source>
        <dbReference type="SAM" id="MobiDB-lite"/>
    </source>
</evidence>
<sequence>MYICKCGVCGLARQSYFRRLHATAAAAAVKFSLPYWRPKGLHNPRPQHDTRFKDTNPARRGIDLTSHQPTGTQEARHECGMLYAPV</sequence>
<reference evidence="2 3" key="1">
    <citation type="submission" date="2019-05" db="EMBL/GenBank/DDBJ databases">
        <title>Another draft genome of Portunus trituberculatus and its Hox gene families provides insights of decapod evolution.</title>
        <authorList>
            <person name="Jeong J.-H."/>
            <person name="Song I."/>
            <person name="Kim S."/>
            <person name="Choi T."/>
            <person name="Kim D."/>
            <person name="Ryu S."/>
            <person name="Kim W."/>
        </authorList>
    </citation>
    <scope>NUCLEOTIDE SEQUENCE [LARGE SCALE GENOMIC DNA]</scope>
    <source>
        <tissue evidence="2">Muscle</tissue>
    </source>
</reference>
<keyword evidence="3" id="KW-1185">Reference proteome</keyword>
<dbReference type="EMBL" id="VSRR010012303">
    <property type="protein sequence ID" value="MPC54374.1"/>
    <property type="molecule type" value="Genomic_DNA"/>
</dbReference>
<feature type="region of interest" description="Disordered" evidence="1">
    <location>
        <begin position="40"/>
        <end position="75"/>
    </location>
</feature>
<accession>A0A5B7GCX3</accession>
<dbReference type="AlphaFoldDB" id="A0A5B7GCX3"/>
<comment type="caution">
    <text evidence="2">The sequence shown here is derived from an EMBL/GenBank/DDBJ whole genome shotgun (WGS) entry which is preliminary data.</text>
</comment>
<name>A0A5B7GCX3_PORTR</name>